<accession>A0A382NS29</accession>
<dbReference type="AlphaFoldDB" id="A0A382NS29"/>
<reference evidence="1" key="1">
    <citation type="submission" date="2018-05" db="EMBL/GenBank/DDBJ databases">
        <authorList>
            <person name="Lanie J.A."/>
            <person name="Ng W.-L."/>
            <person name="Kazmierczak K.M."/>
            <person name="Andrzejewski T.M."/>
            <person name="Davidsen T.M."/>
            <person name="Wayne K.J."/>
            <person name="Tettelin H."/>
            <person name="Glass J.I."/>
            <person name="Rusch D."/>
            <person name="Podicherti R."/>
            <person name="Tsui H.-C.T."/>
            <person name="Winkler M.E."/>
        </authorList>
    </citation>
    <scope>NUCLEOTIDE SEQUENCE</scope>
</reference>
<name>A0A382NS29_9ZZZZ</name>
<dbReference type="SUPFAM" id="SSF50475">
    <property type="entry name" value="FMN-binding split barrel"/>
    <property type="match status" value="1"/>
</dbReference>
<sequence length="146" mass="15766">MDVEEVRAYLAKENGLATVSTTQADERVLSSVVNCGVIDHPITGVPCVALVSAGRAARLNHVRRGSQVTIAIRRGWTWRSVTGPADLIGPDDLPDGIDAEALRLLLREVFQAAGGTHDDFDEYDRVMADEGRVAVLVAPDRILGNY</sequence>
<dbReference type="Gene3D" id="2.30.110.10">
    <property type="entry name" value="Electron Transport, Fmn-binding Protein, Chain A"/>
    <property type="match status" value="1"/>
</dbReference>
<gene>
    <name evidence="1" type="ORF">METZ01_LOCUS316857</name>
</gene>
<organism evidence="1">
    <name type="scientific">marine metagenome</name>
    <dbReference type="NCBI Taxonomy" id="408172"/>
    <lineage>
        <taxon>unclassified sequences</taxon>
        <taxon>metagenomes</taxon>
        <taxon>ecological metagenomes</taxon>
    </lineage>
</organism>
<protein>
    <recommendedName>
        <fullName evidence="2">Pyridoxamine 5'-phosphate oxidase putative domain-containing protein</fullName>
    </recommendedName>
</protein>
<evidence type="ECO:0000313" key="1">
    <source>
        <dbReference type="EMBL" id="SVC64003.1"/>
    </source>
</evidence>
<evidence type="ECO:0008006" key="2">
    <source>
        <dbReference type="Google" id="ProtNLM"/>
    </source>
</evidence>
<dbReference type="InterPro" id="IPR012349">
    <property type="entry name" value="Split_barrel_FMN-bd"/>
</dbReference>
<proteinExistence type="predicted"/>
<dbReference type="EMBL" id="UINC01102404">
    <property type="protein sequence ID" value="SVC64003.1"/>
    <property type="molecule type" value="Genomic_DNA"/>
</dbReference>